<evidence type="ECO:0000313" key="1">
    <source>
        <dbReference type="EMBL" id="KIS15429.1"/>
    </source>
</evidence>
<proteinExistence type="predicted"/>
<reference evidence="1 2" key="1">
    <citation type="submission" date="2013-11" db="EMBL/GenBank/DDBJ databases">
        <authorList>
            <person name="da Piedade I."/>
            <person name="Tang M.H.E."/>
            <person name="Bojesen A.M."/>
        </authorList>
    </citation>
    <scope>NUCLEOTIDE SEQUENCE [LARGE SCALE GENOMIC DNA]</scope>
    <source>
        <strain evidence="1 2">Sz4is</strain>
    </source>
</reference>
<name>A0AAW3GJW5_STRSZ</name>
<evidence type="ECO:0008006" key="3">
    <source>
        <dbReference type="Google" id="ProtNLM"/>
    </source>
</evidence>
<accession>A0AAW3GJW5</accession>
<protein>
    <recommendedName>
        <fullName evidence="3">DUF4393 domain-containing protein</fullName>
    </recommendedName>
</protein>
<dbReference type="Proteomes" id="UP000032278">
    <property type="component" value="Unassembled WGS sequence"/>
</dbReference>
<gene>
    <name evidence="1" type="ORF">AT55_01804</name>
</gene>
<dbReference type="RefSeq" id="WP_043037441.1">
    <property type="nucleotide sequence ID" value="NZ_JAUE01000080.1"/>
</dbReference>
<organism evidence="1 2">
    <name type="scientific">Streptococcus equi subsp. zooepidemicus Sz4is</name>
    <dbReference type="NCBI Taxonomy" id="1381082"/>
    <lineage>
        <taxon>Bacteria</taxon>
        <taxon>Bacillati</taxon>
        <taxon>Bacillota</taxon>
        <taxon>Bacilli</taxon>
        <taxon>Lactobacillales</taxon>
        <taxon>Streptococcaceae</taxon>
        <taxon>Streptococcus</taxon>
    </lineage>
</organism>
<evidence type="ECO:0000313" key="2">
    <source>
        <dbReference type="Proteomes" id="UP000032278"/>
    </source>
</evidence>
<dbReference type="InterPro" id="IPR025506">
    <property type="entry name" value="Abi_alpha"/>
</dbReference>
<dbReference type="EMBL" id="JAUE01000080">
    <property type="protein sequence ID" value="KIS15429.1"/>
    <property type="molecule type" value="Genomic_DNA"/>
</dbReference>
<dbReference type="Pfam" id="PF14337">
    <property type="entry name" value="Abi_alpha"/>
    <property type="match status" value="1"/>
</dbReference>
<dbReference type="AlphaFoldDB" id="A0AAW3GJW5"/>
<sequence>MENKDKIYEMEINSGGIGGKLRIQNSNNRVLAKIGDVLLDKLNYYRWNNAVNFFDKYEQKKAKRSLIGKETPLPPKFLFEILGNAFMEEEDDVQDLWANLLSNWQFAENRTDIAMVFIEILKNLSKNEIRILSAIHRSSDGNQIRNDKNSYVDGNVVREYLSLSKEEYELAMLNLFRLYCCEGFHQETSAMYFGDIPIQANGGIEKFRITALGYKLLDMIFEKD</sequence>
<comment type="caution">
    <text evidence="1">The sequence shown here is derived from an EMBL/GenBank/DDBJ whole genome shotgun (WGS) entry which is preliminary data.</text>
</comment>